<name>A0AB34K6S5_PRYPA</name>
<dbReference type="EMBL" id="JBGBPQ010000002">
    <property type="protein sequence ID" value="KAL1528174.1"/>
    <property type="molecule type" value="Genomic_DNA"/>
</dbReference>
<dbReference type="PROSITE" id="PS50090">
    <property type="entry name" value="MYB_LIKE"/>
    <property type="match status" value="1"/>
</dbReference>
<dbReference type="Proteomes" id="UP001515480">
    <property type="component" value="Unassembled WGS sequence"/>
</dbReference>
<dbReference type="SUPFAM" id="SSF46689">
    <property type="entry name" value="Homeodomain-like"/>
    <property type="match status" value="1"/>
</dbReference>
<feature type="region of interest" description="Disordered" evidence="2">
    <location>
        <begin position="590"/>
        <end position="618"/>
    </location>
</feature>
<proteinExistence type="predicted"/>
<organism evidence="4 5">
    <name type="scientific">Prymnesium parvum</name>
    <name type="common">Toxic golden alga</name>
    <dbReference type="NCBI Taxonomy" id="97485"/>
    <lineage>
        <taxon>Eukaryota</taxon>
        <taxon>Haptista</taxon>
        <taxon>Haptophyta</taxon>
        <taxon>Prymnesiophyceae</taxon>
        <taxon>Prymnesiales</taxon>
        <taxon>Prymnesiaceae</taxon>
        <taxon>Prymnesium</taxon>
    </lineage>
</organism>
<dbReference type="AlphaFoldDB" id="A0AB34K6S5"/>
<reference evidence="4 5" key="1">
    <citation type="journal article" date="2024" name="Science">
        <title>Giant polyketide synthase enzymes in the biosynthesis of giant marine polyether toxins.</title>
        <authorList>
            <person name="Fallon T.R."/>
            <person name="Shende V.V."/>
            <person name="Wierzbicki I.H."/>
            <person name="Pendleton A.L."/>
            <person name="Watervoot N.F."/>
            <person name="Auber R.P."/>
            <person name="Gonzalez D.J."/>
            <person name="Wisecaver J.H."/>
            <person name="Moore B.S."/>
        </authorList>
    </citation>
    <scope>NUCLEOTIDE SEQUENCE [LARGE SCALE GENOMIC DNA]</scope>
    <source>
        <strain evidence="4 5">12B1</strain>
    </source>
</reference>
<dbReference type="InterPro" id="IPR001005">
    <property type="entry name" value="SANT/Myb"/>
</dbReference>
<evidence type="ECO:0000256" key="1">
    <source>
        <dbReference type="SAM" id="Coils"/>
    </source>
</evidence>
<dbReference type="CDD" id="cd00167">
    <property type="entry name" value="SANT"/>
    <property type="match status" value="1"/>
</dbReference>
<evidence type="ECO:0000256" key="2">
    <source>
        <dbReference type="SAM" id="MobiDB-lite"/>
    </source>
</evidence>
<sequence length="618" mass="69364">MSTGLSDEDVKAKIKNVETEIKEVKEKINKVEEEIKEVKEKIDEPTTSDKEKELLGNRLLQLGDEKNKLLDILAALAQPPQGEPQIPRSDQAIPGSPQQVQLLRGNSSTTRRPNPSAPLTDLITEDVQINTPAPRRAKWSDEEDIKLFSPHVFKEKASMSWRQIAEVYFPHRTGDAVRSRYARSTQRVQLLITAYCDTKDSILVMASENGSANLPVYSLSTLCQLFDTEAHVDTVDEFERVLYKDVMLKGKLVNVPGSAFVLVHHIKACPPQALQGCRWHQLQTRDLAAYVGDTWSYVGEQYFDALLCHECKLGEDACLFASQEIAVSMLEGKYRVHAPETCLETYRLISPIVTFDESLNAELAFPVRLRLPIKASIFDTEHIIFLWGHDTNDSSRLEEVSCGTISVAEGFAELVLYHFCSYVVACRTPELSETQKLHLQHFPGRPPRTAERHILAVIHNESDCRLIVALGFQDTTLESTSGNECNCCSIGATCVKIGSICKKSTGQKTSRAKQLSPSYEVDPREKLLLCPQFPERVTDVQKADSLIGSVCYTVFFELEKNDWRLYRDRNRSFSSGHLQFNVEQKYTTADRQRVLPDDPVPHDTAADGNAANGSCVTQ</sequence>
<feature type="domain" description="Myb-like" evidence="3">
    <location>
        <begin position="131"/>
        <end position="185"/>
    </location>
</feature>
<comment type="caution">
    <text evidence="4">The sequence shown here is derived from an EMBL/GenBank/DDBJ whole genome shotgun (WGS) entry which is preliminary data.</text>
</comment>
<dbReference type="Gene3D" id="1.10.10.60">
    <property type="entry name" value="Homeodomain-like"/>
    <property type="match status" value="1"/>
</dbReference>
<dbReference type="InterPro" id="IPR009057">
    <property type="entry name" value="Homeodomain-like_sf"/>
</dbReference>
<gene>
    <name evidence="4" type="ORF">AB1Y20_009535</name>
</gene>
<feature type="compositionally biased region" description="Basic and acidic residues" evidence="2">
    <location>
        <begin position="590"/>
        <end position="605"/>
    </location>
</feature>
<evidence type="ECO:0000313" key="4">
    <source>
        <dbReference type="EMBL" id="KAL1528174.1"/>
    </source>
</evidence>
<evidence type="ECO:0000259" key="3">
    <source>
        <dbReference type="PROSITE" id="PS50090"/>
    </source>
</evidence>
<feature type="coiled-coil region" evidence="1">
    <location>
        <begin position="7"/>
        <end position="44"/>
    </location>
</feature>
<keyword evidence="1" id="KW-0175">Coiled coil</keyword>
<evidence type="ECO:0000313" key="5">
    <source>
        <dbReference type="Proteomes" id="UP001515480"/>
    </source>
</evidence>
<accession>A0AB34K6S5</accession>
<protein>
    <recommendedName>
        <fullName evidence="3">Myb-like domain-containing protein</fullName>
    </recommendedName>
</protein>
<keyword evidence="5" id="KW-1185">Reference proteome</keyword>